<reference evidence="2 3" key="1">
    <citation type="journal article" date="2021" name="Microbiol. Spectr.">
        <title>A Single Bacterium Capable of Oxidation and Reduction of Iron at Circumneutral pH.</title>
        <authorList>
            <person name="Kato S."/>
            <person name="Ohkuma M."/>
        </authorList>
    </citation>
    <scope>NUCLEOTIDE SEQUENCE [LARGE SCALE GENOMIC DNA]</scope>
    <source>
        <strain evidence="2 3">MIZ03</strain>
    </source>
</reference>
<dbReference type="EMBL" id="AP024238">
    <property type="protein sequence ID" value="BCO27299.1"/>
    <property type="molecule type" value="Genomic_DNA"/>
</dbReference>
<name>A0ABN6D5M7_9BURK</name>
<dbReference type="Proteomes" id="UP000824366">
    <property type="component" value="Chromosome"/>
</dbReference>
<evidence type="ECO:0000313" key="2">
    <source>
        <dbReference type="EMBL" id="BCO27299.1"/>
    </source>
</evidence>
<proteinExistence type="predicted"/>
<feature type="transmembrane region" description="Helical" evidence="1">
    <location>
        <begin position="52"/>
        <end position="72"/>
    </location>
</feature>
<dbReference type="RefSeq" id="WP_223912135.1">
    <property type="nucleotide sequence ID" value="NZ_AP024238.1"/>
</dbReference>
<evidence type="ECO:0000313" key="3">
    <source>
        <dbReference type="Proteomes" id="UP000824366"/>
    </source>
</evidence>
<keyword evidence="1" id="KW-1133">Transmembrane helix</keyword>
<keyword evidence="3" id="KW-1185">Reference proteome</keyword>
<organism evidence="2 3">
    <name type="scientific">Rhodoferax lithotrophicus</name>
    <dbReference type="NCBI Taxonomy" id="2798804"/>
    <lineage>
        <taxon>Bacteria</taxon>
        <taxon>Pseudomonadati</taxon>
        <taxon>Pseudomonadota</taxon>
        <taxon>Betaproteobacteria</taxon>
        <taxon>Burkholderiales</taxon>
        <taxon>Comamonadaceae</taxon>
        <taxon>Rhodoferax</taxon>
    </lineage>
</organism>
<keyword evidence="1" id="KW-0472">Membrane</keyword>
<sequence length="82" mass="9048">MAQSLATSCQTTSQTKKSDQNEWLWQFSVAALYLLLGRAVHHYIINHGIVSIFWPGSGLALAAVLLGGKRYLSGVFFGDRYS</sequence>
<accession>A0ABN6D5M7</accession>
<protein>
    <submittedName>
        <fullName evidence="2">Uncharacterized protein</fullName>
    </submittedName>
</protein>
<keyword evidence="1" id="KW-0812">Transmembrane</keyword>
<feature type="transmembrane region" description="Helical" evidence="1">
    <location>
        <begin position="23"/>
        <end position="40"/>
    </location>
</feature>
<gene>
    <name evidence="2" type="ORF">MIZ03_2187</name>
</gene>
<evidence type="ECO:0000256" key="1">
    <source>
        <dbReference type="SAM" id="Phobius"/>
    </source>
</evidence>